<dbReference type="EMBL" id="MU006572">
    <property type="protein sequence ID" value="KAF2747475.1"/>
    <property type="molecule type" value="Genomic_DNA"/>
</dbReference>
<sequence length="152" mass="17214">MHGQATKDPCTTPGRSPPAGHARTSNPASMWASWPQAETNVQKMSIHTIHSLLRCRPPSRWWTRPTVLPAHRPAVDEVYLRRTLHLQPFPCSRWLSLSILRSIPAHRLHLARHHGILWSAGLHFETIMRNCGIGETALHRQLAAVQAVWTKV</sequence>
<proteinExistence type="predicted"/>
<gene>
    <name evidence="2" type="ORF">M011DRAFT_44685</name>
</gene>
<dbReference type="AlphaFoldDB" id="A0A6A6VAA2"/>
<name>A0A6A6VAA2_9PLEO</name>
<dbReference type="Proteomes" id="UP000799440">
    <property type="component" value="Unassembled WGS sequence"/>
</dbReference>
<organism evidence="2 3">
    <name type="scientific">Sporormia fimetaria CBS 119925</name>
    <dbReference type="NCBI Taxonomy" id="1340428"/>
    <lineage>
        <taxon>Eukaryota</taxon>
        <taxon>Fungi</taxon>
        <taxon>Dikarya</taxon>
        <taxon>Ascomycota</taxon>
        <taxon>Pezizomycotina</taxon>
        <taxon>Dothideomycetes</taxon>
        <taxon>Pleosporomycetidae</taxon>
        <taxon>Pleosporales</taxon>
        <taxon>Sporormiaceae</taxon>
        <taxon>Sporormia</taxon>
    </lineage>
</organism>
<reference evidence="2" key="1">
    <citation type="journal article" date="2020" name="Stud. Mycol.">
        <title>101 Dothideomycetes genomes: a test case for predicting lifestyles and emergence of pathogens.</title>
        <authorList>
            <person name="Haridas S."/>
            <person name="Albert R."/>
            <person name="Binder M."/>
            <person name="Bloem J."/>
            <person name="Labutti K."/>
            <person name="Salamov A."/>
            <person name="Andreopoulos B."/>
            <person name="Baker S."/>
            <person name="Barry K."/>
            <person name="Bills G."/>
            <person name="Bluhm B."/>
            <person name="Cannon C."/>
            <person name="Castanera R."/>
            <person name="Culley D."/>
            <person name="Daum C."/>
            <person name="Ezra D."/>
            <person name="Gonzalez J."/>
            <person name="Henrissat B."/>
            <person name="Kuo A."/>
            <person name="Liang C."/>
            <person name="Lipzen A."/>
            <person name="Lutzoni F."/>
            <person name="Magnuson J."/>
            <person name="Mondo S."/>
            <person name="Nolan M."/>
            <person name="Ohm R."/>
            <person name="Pangilinan J."/>
            <person name="Park H.-J."/>
            <person name="Ramirez L."/>
            <person name="Alfaro M."/>
            <person name="Sun H."/>
            <person name="Tritt A."/>
            <person name="Yoshinaga Y."/>
            <person name="Zwiers L.-H."/>
            <person name="Turgeon B."/>
            <person name="Goodwin S."/>
            <person name="Spatafora J."/>
            <person name="Crous P."/>
            <person name="Grigoriev I."/>
        </authorList>
    </citation>
    <scope>NUCLEOTIDE SEQUENCE</scope>
    <source>
        <strain evidence="2">CBS 119925</strain>
    </source>
</reference>
<keyword evidence="3" id="KW-1185">Reference proteome</keyword>
<evidence type="ECO:0000313" key="3">
    <source>
        <dbReference type="Proteomes" id="UP000799440"/>
    </source>
</evidence>
<protein>
    <submittedName>
        <fullName evidence="2">Uncharacterized protein</fullName>
    </submittedName>
</protein>
<feature type="region of interest" description="Disordered" evidence="1">
    <location>
        <begin position="1"/>
        <end position="29"/>
    </location>
</feature>
<evidence type="ECO:0000313" key="2">
    <source>
        <dbReference type="EMBL" id="KAF2747475.1"/>
    </source>
</evidence>
<evidence type="ECO:0000256" key="1">
    <source>
        <dbReference type="SAM" id="MobiDB-lite"/>
    </source>
</evidence>
<accession>A0A6A6VAA2</accession>